<comment type="caution">
    <text evidence="2">The sequence shown here is derived from an EMBL/GenBank/DDBJ whole genome shotgun (WGS) entry which is preliminary data.</text>
</comment>
<keyword evidence="3" id="KW-1185">Reference proteome</keyword>
<dbReference type="PANTHER" id="PTHR31793:SF37">
    <property type="entry name" value="ACYL-COA THIOESTER HYDROLASE YBGC"/>
    <property type="match status" value="1"/>
</dbReference>
<evidence type="ECO:0000313" key="2">
    <source>
        <dbReference type="EMBL" id="GAA4652263.1"/>
    </source>
</evidence>
<organism evidence="2 3">
    <name type="scientific">Kistimonas scapharcae</name>
    <dbReference type="NCBI Taxonomy" id="1036133"/>
    <lineage>
        <taxon>Bacteria</taxon>
        <taxon>Pseudomonadati</taxon>
        <taxon>Pseudomonadota</taxon>
        <taxon>Gammaproteobacteria</taxon>
        <taxon>Oceanospirillales</taxon>
        <taxon>Endozoicomonadaceae</taxon>
        <taxon>Kistimonas</taxon>
    </lineage>
</organism>
<sequence length="151" mass="16771">MSQTQWTWDLPSPFIMTVSAGFEHTDRLGHVNNTVYLQWMEQAAWLHITDLGAPWFAWQQADRAMATVDTHIHYHAAASSGSLLKVGTWLTRANRLHASRHFQIIRTSDGATLVTADIDYTCIAISTGKPARMPAFMVNAHQAGVTQPATP</sequence>
<keyword evidence="1" id="KW-0378">Hydrolase</keyword>
<dbReference type="Proteomes" id="UP001500604">
    <property type="component" value="Unassembled WGS sequence"/>
</dbReference>
<dbReference type="Pfam" id="PF13279">
    <property type="entry name" value="4HBT_2"/>
    <property type="match status" value="1"/>
</dbReference>
<gene>
    <name evidence="2" type="ORF">GCM10023116_45470</name>
</gene>
<dbReference type="CDD" id="cd00586">
    <property type="entry name" value="4HBT"/>
    <property type="match status" value="1"/>
</dbReference>
<name>A0ABP8V7N9_9GAMM</name>
<reference evidence="3" key="1">
    <citation type="journal article" date="2019" name="Int. J. Syst. Evol. Microbiol.">
        <title>The Global Catalogue of Microorganisms (GCM) 10K type strain sequencing project: providing services to taxonomists for standard genome sequencing and annotation.</title>
        <authorList>
            <consortium name="The Broad Institute Genomics Platform"/>
            <consortium name="The Broad Institute Genome Sequencing Center for Infectious Disease"/>
            <person name="Wu L."/>
            <person name="Ma J."/>
        </authorList>
    </citation>
    <scope>NUCLEOTIDE SEQUENCE [LARGE SCALE GENOMIC DNA]</scope>
    <source>
        <strain evidence="3">JCM 17805</strain>
    </source>
</reference>
<dbReference type="InterPro" id="IPR029069">
    <property type="entry name" value="HotDog_dom_sf"/>
</dbReference>
<accession>A0ABP8V7N9</accession>
<dbReference type="Gene3D" id="3.10.129.10">
    <property type="entry name" value="Hotdog Thioesterase"/>
    <property type="match status" value="1"/>
</dbReference>
<proteinExistence type="predicted"/>
<dbReference type="EMBL" id="BAABFL010000472">
    <property type="protein sequence ID" value="GAA4652263.1"/>
    <property type="molecule type" value="Genomic_DNA"/>
</dbReference>
<protein>
    <submittedName>
        <fullName evidence="2">Acyl-CoA thioesterase</fullName>
    </submittedName>
</protein>
<dbReference type="RefSeq" id="WP_345198783.1">
    <property type="nucleotide sequence ID" value="NZ_BAABFL010000472.1"/>
</dbReference>
<dbReference type="PANTHER" id="PTHR31793">
    <property type="entry name" value="4-HYDROXYBENZOYL-COA THIOESTERASE FAMILY MEMBER"/>
    <property type="match status" value="1"/>
</dbReference>
<evidence type="ECO:0000313" key="3">
    <source>
        <dbReference type="Proteomes" id="UP001500604"/>
    </source>
</evidence>
<dbReference type="InterPro" id="IPR050563">
    <property type="entry name" value="4-hydroxybenzoyl-CoA_TE"/>
</dbReference>
<dbReference type="SUPFAM" id="SSF54637">
    <property type="entry name" value="Thioesterase/thiol ester dehydrase-isomerase"/>
    <property type="match status" value="1"/>
</dbReference>
<evidence type="ECO:0000256" key="1">
    <source>
        <dbReference type="ARBA" id="ARBA00022801"/>
    </source>
</evidence>